<evidence type="ECO:0000259" key="1">
    <source>
        <dbReference type="PROSITE" id="PS50990"/>
    </source>
</evidence>
<feature type="domain" description="Peptidase C39" evidence="1">
    <location>
        <begin position="36"/>
        <end position="183"/>
    </location>
</feature>
<proteinExistence type="predicted"/>
<dbReference type="InterPro" id="IPR005074">
    <property type="entry name" value="Peptidase_C39"/>
</dbReference>
<reference evidence="2 3" key="1">
    <citation type="journal article" date="2015" name="Nature">
        <title>rRNA introns, odd ribosomes, and small enigmatic genomes across a large radiation of phyla.</title>
        <authorList>
            <person name="Brown C.T."/>
            <person name="Hug L.A."/>
            <person name="Thomas B.C."/>
            <person name="Sharon I."/>
            <person name="Castelle C.J."/>
            <person name="Singh A."/>
            <person name="Wilkins M.J."/>
            <person name="Williams K.H."/>
            <person name="Banfield J.F."/>
        </authorList>
    </citation>
    <scope>NUCLEOTIDE SEQUENCE [LARGE SCALE GENOMIC DNA]</scope>
</reference>
<comment type="caution">
    <text evidence="2">The sequence shown here is derived from an EMBL/GenBank/DDBJ whole genome shotgun (WGS) entry which is preliminary data.</text>
</comment>
<dbReference type="GO" id="GO:0005524">
    <property type="term" value="F:ATP binding"/>
    <property type="evidence" value="ECO:0007669"/>
    <property type="project" value="InterPro"/>
</dbReference>
<dbReference type="Gene3D" id="3.90.70.10">
    <property type="entry name" value="Cysteine proteinases"/>
    <property type="match status" value="1"/>
</dbReference>
<name>A0A0G0T2R9_9BACT</name>
<protein>
    <recommendedName>
        <fullName evidence="1">Peptidase C39 domain-containing protein</fullName>
    </recommendedName>
</protein>
<dbReference type="GO" id="GO:0006508">
    <property type="term" value="P:proteolysis"/>
    <property type="evidence" value="ECO:0007669"/>
    <property type="project" value="InterPro"/>
</dbReference>
<accession>A0A0G0T2R9</accession>
<organism evidence="2 3">
    <name type="scientific">Candidatus Woesebacteria bacterium GW2011_GWA2_40_7b</name>
    <dbReference type="NCBI Taxonomy" id="1618563"/>
    <lineage>
        <taxon>Bacteria</taxon>
        <taxon>Candidatus Woeseibacteriota</taxon>
    </lineage>
</organism>
<evidence type="ECO:0000313" key="2">
    <source>
        <dbReference type="EMBL" id="KKR71348.1"/>
    </source>
</evidence>
<sequence length="213" mass="24424">MVLEKNPKTRPLVKRLLELEDRISGLPFPKMKRVKQIDSNSCGPAVIATLYSCFGIKVSQNGIISSLRVKNKIKKFGLSVKDLTRASRIVGKGAFTFWKKSNAKVGDLVAIVNKYKHPVAVEWQGVFYENEDGDNGHYSVVTKIDKRTDTLRISDPYSEFAGVDRKFEIRTFKERWWDENVVKRKTIVDRRVMFLITPKSESWPKKLGMVRAS</sequence>
<dbReference type="AlphaFoldDB" id="A0A0G0T2R9"/>
<dbReference type="STRING" id="1618563.UU12_C0002G0006"/>
<evidence type="ECO:0000313" key="3">
    <source>
        <dbReference type="Proteomes" id="UP000034562"/>
    </source>
</evidence>
<dbReference type="PROSITE" id="PS50990">
    <property type="entry name" value="PEPTIDASE_C39"/>
    <property type="match status" value="1"/>
</dbReference>
<gene>
    <name evidence="2" type="ORF">UU12_C0002G0006</name>
</gene>
<dbReference type="GO" id="GO:0016020">
    <property type="term" value="C:membrane"/>
    <property type="evidence" value="ECO:0007669"/>
    <property type="project" value="InterPro"/>
</dbReference>
<dbReference type="Pfam" id="PF03412">
    <property type="entry name" value="Peptidase_C39"/>
    <property type="match status" value="1"/>
</dbReference>
<dbReference type="EMBL" id="LBZK01000002">
    <property type="protein sequence ID" value="KKR71348.1"/>
    <property type="molecule type" value="Genomic_DNA"/>
</dbReference>
<dbReference type="GO" id="GO:0008233">
    <property type="term" value="F:peptidase activity"/>
    <property type="evidence" value="ECO:0007669"/>
    <property type="project" value="InterPro"/>
</dbReference>
<dbReference type="Proteomes" id="UP000034562">
    <property type="component" value="Unassembled WGS sequence"/>
</dbReference>